<evidence type="ECO:0000256" key="2">
    <source>
        <dbReference type="PROSITE-ProRule" id="PRU00023"/>
    </source>
</evidence>
<dbReference type="SUPFAM" id="SSF48403">
    <property type="entry name" value="Ankyrin repeat"/>
    <property type="match status" value="1"/>
</dbReference>
<dbReference type="STRING" id="78410.A0A0P7AP77"/>
<feature type="compositionally biased region" description="Basic residues" evidence="3">
    <location>
        <begin position="438"/>
        <end position="454"/>
    </location>
</feature>
<dbReference type="Gene3D" id="3.40.50.1580">
    <property type="entry name" value="Nucleoside phosphorylase domain"/>
    <property type="match status" value="1"/>
</dbReference>
<dbReference type="PROSITE" id="PS50088">
    <property type="entry name" value="ANK_REPEAT"/>
    <property type="match status" value="3"/>
</dbReference>
<dbReference type="InterPro" id="IPR035994">
    <property type="entry name" value="Nucleoside_phosphorylase_sf"/>
</dbReference>
<dbReference type="SUPFAM" id="SSF53167">
    <property type="entry name" value="Purine and uridine phosphorylases"/>
    <property type="match status" value="1"/>
</dbReference>
<accession>A0A0P7AP77</accession>
<name>A0A0P7AP77_9HYPO</name>
<gene>
    <name evidence="5" type="ORF">AK830_g6898</name>
</gene>
<comment type="caution">
    <text evidence="5">The sequence shown here is derived from an EMBL/GenBank/DDBJ whole genome shotgun (WGS) entry which is preliminary data.</text>
</comment>
<dbReference type="InterPro" id="IPR027417">
    <property type="entry name" value="P-loop_NTPase"/>
</dbReference>
<dbReference type="Proteomes" id="UP000050424">
    <property type="component" value="Unassembled WGS sequence"/>
</dbReference>
<evidence type="ECO:0000313" key="5">
    <source>
        <dbReference type="EMBL" id="KPM39643.1"/>
    </source>
</evidence>
<organism evidence="5 6">
    <name type="scientific">Neonectria ditissima</name>
    <dbReference type="NCBI Taxonomy" id="78410"/>
    <lineage>
        <taxon>Eukaryota</taxon>
        <taxon>Fungi</taxon>
        <taxon>Dikarya</taxon>
        <taxon>Ascomycota</taxon>
        <taxon>Pezizomycotina</taxon>
        <taxon>Sordariomycetes</taxon>
        <taxon>Hypocreomycetidae</taxon>
        <taxon>Hypocreales</taxon>
        <taxon>Nectriaceae</taxon>
        <taxon>Neonectria</taxon>
    </lineage>
</organism>
<reference evidence="5 6" key="1">
    <citation type="submission" date="2015-09" db="EMBL/GenBank/DDBJ databases">
        <title>Draft genome of a European isolate of the apple canker pathogen Neonectria ditissima.</title>
        <authorList>
            <person name="Gomez-Cortecero A."/>
            <person name="Harrison R.J."/>
            <person name="Armitage A.D."/>
        </authorList>
    </citation>
    <scope>NUCLEOTIDE SEQUENCE [LARGE SCALE GENOMIC DNA]</scope>
    <source>
        <strain evidence="5 6">R09/05</strain>
    </source>
</reference>
<feature type="repeat" description="ANK" evidence="2">
    <location>
        <begin position="1422"/>
        <end position="1446"/>
    </location>
</feature>
<protein>
    <recommendedName>
        <fullName evidence="4">Nephrocystin 3-like N-terminal domain-containing protein</fullName>
    </recommendedName>
</protein>
<dbReference type="InterPro" id="IPR002110">
    <property type="entry name" value="Ankyrin_rpt"/>
</dbReference>
<dbReference type="EMBL" id="LKCW01000101">
    <property type="protein sequence ID" value="KPM39643.1"/>
    <property type="molecule type" value="Genomic_DNA"/>
</dbReference>
<dbReference type="SUPFAM" id="SSF52540">
    <property type="entry name" value="P-loop containing nucleoside triphosphate hydrolases"/>
    <property type="match status" value="1"/>
</dbReference>
<dbReference type="InterPro" id="IPR036770">
    <property type="entry name" value="Ankyrin_rpt-contain_sf"/>
</dbReference>
<feature type="domain" description="Nephrocystin 3-like N-terminal" evidence="4">
    <location>
        <begin position="992"/>
        <end position="1155"/>
    </location>
</feature>
<dbReference type="OrthoDB" id="195446at2759"/>
<dbReference type="Gene3D" id="3.40.50.300">
    <property type="entry name" value="P-loop containing nucleotide triphosphate hydrolases"/>
    <property type="match status" value="1"/>
</dbReference>
<dbReference type="PANTHER" id="PTHR46082:SF11">
    <property type="entry name" value="AAA+ ATPASE DOMAIN-CONTAINING PROTEIN-RELATED"/>
    <property type="match status" value="1"/>
</dbReference>
<feature type="repeat" description="ANK" evidence="2">
    <location>
        <begin position="1490"/>
        <end position="1522"/>
    </location>
</feature>
<feature type="compositionally biased region" description="Acidic residues" evidence="3">
    <location>
        <begin position="565"/>
        <end position="582"/>
    </location>
</feature>
<sequence length="1526" mass="171036">MNYSSGSEDLLYRLACECEGLFDQLHEAFLGTKSEIASIDLCAEFQQRFAIWTAHLGVFSRKSQCLDTRLKGFPDLQDLAARLLDILRRNLQQWKFETTSLDEDPASQTTLRALDDTLSRLNRLGLTIRQSSNGKMDIKTKKFAAGLNLKPFAYLCAEAVQALYPSAHPSLKDYLSKSMTDRYARILFLNSRHKKLQARREPSGTLPSIPEAGNDEMQTNLSITQPTRVTKNLVVTGLPRAPSQSDLTSVDIKRIKNRNKPPDEASTKLHRTLSIRVNQGHYPRPAGMNEDSGIFCCEWCSEQLSKKTLSENEWRQHMDRDLKPYVCLSEACEEADPVYPTFDEWFRHMELHNRRWYRKVYLTSSWSCGLCEFNPDVYSSPLTLYSHLEKSHGGDFTNEQLQAIARQCKTEQPRTWNDCLLCCFSVGDQGNENEAIFPKRRKGLQHPQAVKRARQTLEMSNPDPHSSETELSDTDSDSDGTGPQNHESQRTRECSKATARHIAAHLQVLMLLTLRLAALQNADGDLCDDIKSDSVDIDEGNNGAEGNDLGRLSDVASQTDVTTNDVDDAENAEDDMDLDDTTVEDDVEVPDAKLDLQDVPRQYDNLAVEDDHFLKKVVESGAYQNWRHEGEKTPKLSAYDYTIGWVCSIEIEYLAAKALLDEKHEIPESLLADDTSTYTLGKIGKHNVVIAALLPHRYGIEIPRVVRNMIQRFPNVGISLMVGIGGGVQSHEYDIRLGDVVVGFSENGKGGVLQYDLGKTMQKQELKLEEPKFLSLPPKIVRTAVAQGRMSQHKLEGRSLNASINESLTKDPGLHKRFQRPEATTDRLYEANVVHTSNSSCAISCGDDPSALVSRPNRTGSEDSPSIHFGLIVSTGMVLRDAMNRDVLAAEIGALCFDTAAHGFMDDSPCLVVRGICDYSDSHKSKEWQGYAAMSAAAYAKQLLYRMPQVEAGTLSDYPVFAMQYSRVLFWLTPHNYDLQQNAYFGQREPETGQWFFETNEFSTWRDTCRRTLFCPGIPGSGKTILTSIVVEHLKTRFQDDKSGGIAYVYCDFQRQDEQTPRELLASILKQLIQSLPGFPQSMKSLCEKYKGVGHPSLEEISMVLQSTAKFFSRVFVLIDALDECQESDGNRIRFLAEVFKLQTNSTVNIFATSRLRDLYPASRKLQHAVAIEVGTARFDLCALPEIEGTISACAGLVMINNEEDTVCFVHYPAQRYFDNRSAEWLLNSESYITKACVTYLSFEVFKGGFCRTDEEFEERINLYPFYDYAAHHWGIHANETTLLCEEVIEFLEAGPELESSTQALLVGNRSLGREYSQKFPRQMTGLHLAALFGIRDGVEILIGRTVVDSRDSYGRTALFYAIGQRHEAIVELLLNTGKSNADAKDQRGRTPLSCAVEQGNAAIVKLILDTDRVDVNVQDEEGWRPLSLAVEKGNAAVLKLLLDTGKVVMNAKDRRGRTPLSRAAEQGYGYVVRLLLDTGKVDINAQDSNGDTPLFMAMREGHSGIVKLFFDRGAVGKAKESAESL</sequence>
<keyword evidence="2" id="KW-0040">ANK repeat</keyword>
<dbReference type="SMART" id="SM00248">
    <property type="entry name" value="ANK"/>
    <property type="match status" value="6"/>
</dbReference>
<proteinExistence type="predicted"/>
<feature type="repeat" description="ANK" evidence="2">
    <location>
        <begin position="1456"/>
        <end position="1480"/>
    </location>
</feature>
<keyword evidence="1" id="KW-0677">Repeat</keyword>
<evidence type="ECO:0000313" key="6">
    <source>
        <dbReference type="Proteomes" id="UP000050424"/>
    </source>
</evidence>
<dbReference type="GO" id="GO:0009116">
    <property type="term" value="P:nucleoside metabolic process"/>
    <property type="evidence" value="ECO:0007669"/>
    <property type="project" value="InterPro"/>
</dbReference>
<dbReference type="GO" id="GO:0003824">
    <property type="term" value="F:catalytic activity"/>
    <property type="evidence" value="ECO:0007669"/>
    <property type="project" value="InterPro"/>
</dbReference>
<dbReference type="Gene3D" id="1.25.40.20">
    <property type="entry name" value="Ankyrin repeat-containing domain"/>
    <property type="match status" value="1"/>
</dbReference>
<evidence type="ECO:0000256" key="3">
    <source>
        <dbReference type="SAM" id="MobiDB-lite"/>
    </source>
</evidence>
<dbReference type="PROSITE" id="PS50297">
    <property type="entry name" value="ANK_REP_REGION"/>
    <property type="match status" value="3"/>
</dbReference>
<evidence type="ECO:0000259" key="4">
    <source>
        <dbReference type="Pfam" id="PF24883"/>
    </source>
</evidence>
<feature type="region of interest" description="Disordered" evidence="3">
    <location>
        <begin position="438"/>
        <end position="496"/>
    </location>
</feature>
<dbReference type="InterPro" id="IPR056884">
    <property type="entry name" value="NPHP3-like_N"/>
</dbReference>
<evidence type="ECO:0000256" key="1">
    <source>
        <dbReference type="ARBA" id="ARBA00022737"/>
    </source>
</evidence>
<keyword evidence="6" id="KW-1185">Reference proteome</keyword>
<dbReference type="Pfam" id="PF12796">
    <property type="entry name" value="Ank_2"/>
    <property type="match status" value="3"/>
</dbReference>
<feature type="region of interest" description="Disordered" evidence="3">
    <location>
        <begin position="538"/>
        <end position="582"/>
    </location>
</feature>
<dbReference type="PANTHER" id="PTHR46082">
    <property type="entry name" value="ATP/GTP-BINDING PROTEIN-RELATED"/>
    <property type="match status" value="1"/>
</dbReference>
<dbReference type="Pfam" id="PF24883">
    <property type="entry name" value="NPHP3_N"/>
    <property type="match status" value="1"/>
</dbReference>
<dbReference type="InterPro" id="IPR053137">
    <property type="entry name" value="NLR-like"/>
</dbReference>